<comment type="cofactor">
    <cofactor evidence="3">
        <name>AMP</name>
        <dbReference type="ChEBI" id="CHEBI:456215"/>
    </cofactor>
</comment>
<keyword evidence="6" id="KW-1185">Reference proteome</keyword>
<evidence type="ECO:0000256" key="3">
    <source>
        <dbReference type="ARBA" id="ARBA00049933"/>
    </source>
</evidence>
<dbReference type="CDD" id="cd01714">
    <property type="entry name" value="ETF_beta"/>
    <property type="match status" value="1"/>
</dbReference>
<accession>A0ABU4JWG9</accession>
<reference evidence="5 6" key="1">
    <citation type="submission" date="2023-04" db="EMBL/GenBank/DDBJ databases">
        <title>Clostridium tannerae sp. nov., isolated from the fecal material of an alpaca.</title>
        <authorList>
            <person name="Miller S."/>
            <person name="Hendry M."/>
            <person name="King J."/>
            <person name="Sankaranarayanan K."/>
            <person name="Lawson P.A."/>
        </authorList>
    </citation>
    <scope>NUCLEOTIDE SEQUENCE [LARGE SCALE GENOMIC DNA]</scope>
    <source>
        <strain evidence="5 6">A1-XYC3</strain>
    </source>
</reference>
<dbReference type="PANTHER" id="PTHR21294:SF17">
    <property type="entry name" value="PROTEIN FIXA"/>
    <property type="match status" value="1"/>
</dbReference>
<evidence type="ECO:0000313" key="5">
    <source>
        <dbReference type="EMBL" id="MDW8802259.1"/>
    </source>
</evidence>
<gene>
    <name evidence="5" type="ORF">P8V03_13980</name>
</gene>
<dbReference type="InterPro" id="IPR000049">
    <property type="entry name" value="ET-Flavoprotein_bsu_CS"/>
</dbReference>
<dbReference type="PROSITE" id="PS01065">
    <property type="entry name" value="ETF_BETA"/>
    <property type="match status" value="1"/>
</dbReference>
<evidence type="ECO:0000256" key="1">
    <source>
        <dbReference type="ARBA" id="ARBA00007557"/>
    </source>
</evidence>
<dbReference type="PANTHER" id="PTHR21294">
    <property type="entry name" value="ELECTRON TRANSFER FLAVOPROTEIN BETA-SUBUNIT"/>
    <property type="match status" value="1"/>
</dbReference>
<dbReference type="SUPFAM" id="SSF52402">
    <property type="entry name" value="Adenine nucleotide alpha hydrolases-like"/>
    <property type="match status" value="1"/>
</dbReference>
<organism evidence="5 6">
    <name type="scientific">Clostridium tanneri</name>
    <dbReference type="NCBI Taxonomy" id="3037988"/>
    <lineage>
        <taxon>Bacteria</taxon>
        <taxon>Bacillati</taxon>
        <taxon>Bacillota</taxon>
        <taxon>Clostridia</taxon>
        <taxon>Eubacteriales</taxon>
        <taxon>Clostridiaceae</taxon>
        <taxon>Clostridium</taxon>
    </lineage>
</organism>
<dbReference type="InterPro" id="IPR033948">
    <property type="entry name" value="ETF_beta_N"/>
</dbReference>
<protein>
    <recommendedName>
        <fullName evidence="2">Electron transfer flavoprotein small subunit</fullName>
    </recommendedName>
</protein>
<evidence type="ECO:0000259" key="4">
    <source>
        <dbReference type="SMART" id="SM00893"/>
    </source>
</evidence>
<comment type="similarity">
    <text evidence="1">Belongs to the ETF beta-subunit/FixA family.</text>
</comment>
<dbReference type="Proteomes" id="UP001281656">
    <property type="component" value="Unassembled WGS sequence"/>
</dbReference>
<dbReference type="PIRSF" id="PIRSF000090">
    <property type="entry name" value="Beta-ETF"/>
    <property type="match status" value="1"/>
</dbReference>
<dbReference type="RefSeq" id="WP_318798623.1">
    <property type="nucleotide sequence ID" value="NZ_JARUJP010000017.1"/>
</dbReference>
<dbReference type="EMBL" id="JARUJP010000017">
    <property type="protein sequence ID" value="MDW8802259.1"/>
    <property type="molecule type" value="Genomic_DNA"/>
</dbReference>
<feature type="domain" description="Electron transfer flavoprotein alpha/beta-subunit N-terminal" evidence="4">
    <location>
        <begin position="22"/>
        <end position="213"/>
    </location>
</feature>
<evidence type="ECO:0000313" key="6">
    <source>
        <dbReference type="Proteomes" id="UP001281656"/>
    </source>
</evidence>
<dbReference type="InterPro" id="IPR014729">
    <property type="entry name" value="Rossmann-like_a/b/a_fold"/>
</dbReference>
<sequence>MNIVVCIKQVPDSMEVKINPKTNNLDREGIKSVMNPFDKNALEEALRIKESHGGKVTVISMGPPQTESILREALAMGCDEAVLLSDRAFAGADTIATSYVLARAIEKLQDKTDIIFCGKQAVDADTGQVGPGIAERLQIAQITFVEKEEILGNKIQARRELEDGYEIVEASLPVLITITDKINTPRYTKPINIMKAAKKKITVWNLKDLDLPEEKVGQNGSPTQVCRLYIPQPKGKAEIFEGEAEALCDKLLQKLIKDKVI</sequence>
<proteinExistence type="inferred from homology"/>
<dbReference type="InterPro" id="IPR012255">
    <property type="entry name" value="ETF_b"/>
</dbReference>
<dbReference type="Pfam" id="PF01012">
    <property type="entry name" value="ETF"/>
    <property type="match status" value="1"/>
</dbReference>
<dbReference type="SMART" id="SM00893">
    <property type="entry name" value="ETF"/>
    <property type="match status" value="1"/>
</dbReference>
<dbReference type="Gene3D" id="3.40.50.620">
    <property type="entry name" value="HUPs"/>
    <property type="match status" value="1"/>
</dbReference>
<name>A0ABU4JWG9_9CLOT</name>
<comment type="caution">
    <text evidence="5">The sequence shown here is derived from an EMBL/GenBank/DDBJ whole genome shotgun (WGS) entry which is preliminary data.</text>
</comment>
<evidence type="ECO:0000256" key="2">
    <source>
        <dbReference type="ARBA" id="ARBA00042002"/>
    </source>
</evidence>
<dbReference type="InterPro" id="IPR014730">
    <property type="entry name" value="ETF_a/b_N"/>
</dbReference>